<proteinExistence type="predicted"/>
<dbReference type="Proteomes" id="UP000198287">
    <property type="component" value="Unassembled WGS sequence"/>
</dbReference>
<dbReference type="EMBL" id="LNIX01000006">
    <property type="protein sequence ID" value="OXA53279.1"/>
    <property type="molecule type" value="Genomic_DNA"/>
</dbReference>
<dbReference type="InterPro" id="IPR006689">
    <property type="entry name" value="Small_GTPase_ARF/SAR"/>
</dbReference>
<dbReference type="InterPro" id="IPR051995">
    <property type="entry name" value="Ciliary_GTPase"/>
</dbReference>
<evidence type="ECO:0000256" key="5">
    <source>
        <dbReference type="SAM" id="MobiDB-lite"/>
    </source>
</evidence>
<dbReference type="GO" id="GO:0051649">
    <property type="term" value="P:establishment of localization in cell"/>
    <property type="evidence" value="ECO:0007669"/>
    <property type="project" value="UniProtKB-ARBA"/>
</dbReference>
<dbReference type="STRING" id="158441.A0A226E741"/>
<sequence>MEQFVVKVSPLPNPGDGESCQGVHDTTKTGSIIIMSKNERLFAVGKTTIALRLWKFKRTLPDLNYVQTKGFNTYAIRRKNKSIINLYDLGGHPSIQELWDHYYADAHGVIFVVDVSDQASLVDAGAVFAKVINDERVRGKPILLLANKQDLGGASEVELDSLMNLQEVVNTARCLTRLDESAATDLKNDKGIFDGFRWLVSHIENHYHELNDRVMNDTLDEKNREKARRAAIIQEQMDQSSAVLTNNIHHSSDRPSSQKSLVSRTFIREESSIDLQELTNDRHPTGGRSGGGIQRPNLETFRMDSVPKTTTTTNYLIKSRPNSSLGEQHNPFFLQRNVSTAPADKRRSLPILHPISGKNVTFGNRFFLHAPSNNGGSSQMSAAIDPFMVDGGGKFSAREATPSAPMSSSSSGGVSAVTGRLSPEGADSDEGIINHAFDDKTETGLSEVAKCNGMMTDTRNIVMMPTVVTDDAQQLLIETGNEFQFPSPDKFRKLVRTESSDTERAGEILMVTTLAQVHQDDISSTYRGRRGSTTSTHDSVALSLSSFKSEDTMSVMEGWRDEDETQSRSKQSHVTNSRGTTPPTYAAPQNHYHHPYSQLGDPVKSKGKAPRENYHRTFLPKDKEQKSRLRVGKGKNKTAPLPEMTISTISSQTQPASTSTVANTSSSAPLKTSANSGRNNHAMPLNSRKSRENVFNAGPAGGPGGTSKLKKKSGFSDSLETNSSSQFARRPQTVLPPQTTSRTTD</sequence>
<evidence type="ECO:0000256" key="1">
    <source>
        <dbReference type="ARBA" id="ARBA00022741"/>
    </source>
</evidence>
<evidence type="ECO:0000313" key="7">
    <source>
        <dbReference type="Proteomes" id="UP000198287"/>
    </source>
</evidence>
<dbReference type="GO" id="GO:0005525">
    <property type="term" value="F:GTP binding"/>
    <property type="evidence" value="ECO:0007669"/>
    <property type="project" value="UniProtKB-KW"/>
</dbReference>
<keyword evidence="7" id="KW-1185">Reference proteome</keyword>
<dbReference type="OrthoDB" id="14717at2759"/>
<keyword evidence="4" id="KW-0460">Magnesium</keyword>
<dbReference type="AlphaFoldDB" id="A0A226E741"/>
<evidence type="ECO:0000313" key="6">
    <source>
        <dbReference type="EMBL" id="OXA53279.1"/>
    </source>
</evidence>
<feature type="compositionally biased region" description="Polar residues" evidence="5">
    <location>
        <begin position="735"/>
        <end position="745"/>
    </location>
</feature>
<feature type="binding site" evidence="4">
    <location>
        <position position="47"/>
    </location>
    <ligand>
        <name>Mg(2+)</name>
        <dbReference type="ChEBI" id="CHEBI:18420"/>
    </ligand>
</feature>
<keyword evidence="4" id="KW-0479">Metal-binding</keyword>
<dbReference type="PANTHER" id="PTHR46090:SF2">
    <property type="entry name" value="ADP-RIBOSYLATION FACTOR-LIKE PROTEIN 13B"/>
    <property type="match status" value="1"/>
</dbReference>
<dbReference type="GO" id="GO:0097730">
    <property type="term" value="C:non-motile cilium"/>
    <property type="evidence" value="ECO:0007669"/>
    <property type="project" value="TreeGrafter"/>
</dbReference>
<feature type="compositionally biased region" description="Polar residues" evidence="5">
    <location>
        <begin position="715"/>
        <end position="727"/>
    </location>
</feature>
<feature type="compositionally biased region" description="Polar residues" evidence="5">
    <location>
        <begin position="645"/>
        <end position="655"/>
    </location>
</feature>
<dbReference type="PROSITE" id="PS51417">
    <property type="entry name" value="ARF"/>
    <property type="match status" value="1"/>
</dbReference>
<dbReference type="GO" id="GO:0060170">
    <property type="term" value="C:ciliary membrane"/>
    <property type="evidence" value="ECO:0007669"/>
    <property type="project" value="TreeGrafter"/>
</dbReference>
<organism evidence="6 7">
    <name type="scientific">Folsomia candida</name>
    <name type="common">Springtail</name>
    <dbReference type="NCBI Taxonomy" id="158441"/>
    <lineage>
        <taxon>Eukaryota</taxon>
        <taxon>Metazoa</taxon>
        <taxon>Ecdysozoa</taxon>
        <taxon>Arthropoda</taxon>
        <taxon>Hexapoda</taxon>
        <taxon>Collembola</taxon>
        <taxon>Entomobryomorpha</taxon>
        <taxon>Isotomoidea</taxon>
        <taxon>Isotomidae</taxon>
        <taxon>Proisotominae</taxon>
        <taxon>Folsomia</taxon>
    </lineage>
</organism>
<evidence type="ECO:0000256" key="2">
    <source>
        <dbReference type="ARBA" id="ARBA00023134"/>
    </source>
</evidence>
<dbReference type="SUPFAM" id="SSF52540">
    <property type="entry name" value="P-loop containing nucleoside triphosphate hydrolases"/>
    <property type="match status" value="1"/>
</dbReference>
<comment type="caution">
    <text evidence="6">The sequence shown here is derived from an EMBL/GenBank/DDBJ whole genome shotgun (WGS) entry which is preliminary data.</text>
</comment>
<dbReference type="GO" id="GO:0016192">
    <property type="term" value="P:vesicle-mediated transport"/>
    <property type="evidence" value="ECO:0007669"/>
    <property type="project" value="UniProtKB-ARBA"/>
</dbReference>
<feature type="compositionally biased region" description="Low complexity" evidence="5">
    <location>
        <begin position="656"/>
        <end position="668"/>
    </location>
</feature>
<feature type="compositionally biased region" description="Low complexity" evidence="5">
    <location>
        <begin position="402"/>
        <end position="417"/>
    </location>
</feature>
<dbReference type="InterPro" id="IPR027417">
    <property type="entry name" value="P-loop_NTPase"/>
</dbReference>
<name>A0A226E741_FOLCA</name>
<gene>
    <name evidence="6" type="ORF">Fcan01_12317</name>
</gene>
<dbReference type="SMART" id="SM00178">
    <property type="entry name" value="SAR"/>
    <property type="match status" value="1"/>
</dbReference>
<dbReference type="GO" id="GO:1905515">
    <property type="term" value="P:non-motile cilium assembly"/>
    <property type="evidence" value="ECO:0007669"/>
    <property type="project" value="TreeGrafter"/>
</dbReference>
<feature type="compositionally biased region" description="Polar residues" evidence="5">
    <location>
        <begin position="568"/>
        <end position="583"/>
    </location>
</feature>
<keyword evidence="1 3" id="KW-0547">Nucleotide-binding</keyword>
<dbReference type="Pfam" id="PF00025">
    <property type="entry name" value="Arf"/>
    <property type="match status" value="1"/>
</dbReference>
<feature type="binding site" evidence="3">
    <location>
        <begin position="147"/>
        <end position="150"/>
    </location>
    <ligand>
        <name>GTP</name>
        <dbReference type="ChEBI" id="CHEBI:37565"/>
    </ligand>
</feature>
<dbReference type="InterPro" id="IPR005225">
    <property type="entry name" value="Small_GTP-bd"/>
</dbReference>
<protein>
    <submittedName>
        <fullName evidence="6">ADP-ribosylation factor-like protein 13B</fullName>
    </submittedName>
</protein>
<feature type="region of interest" description="Disordered" evidence="5">
    <location>
        <begin position="395"/>
        <end position="431"/>
    </location>
</feature>
<reference evidence="6 7" key="1">
    <citation type="submission" date="2015-12" db="EMBL/GenBank/DDBJ databases">
        <title>The genome of Folsomia candida.</title>
        <authorList>
            <person name="Faddeeva A."/>
            <person name="Derks M.F."/>
            <person name="Anvar Y."/>
            <person name="Smit S."/>
            <person name="Van Straalen N."/>
            <person name="Roelofs D."/>
        </authorList>
    </citation>
    <scope>NUCLEOTIDE SEQUENCE [LARGE SCALE GENOMIC DNA]</scope>
    <source>
        <strain evidence="6 7">VU population</strain>
        <tissue evidence="6">Whole body</tissue>
    </source>
</reference>
<dbReference type="NCBIfam" id="TIGR00231">
    <property type="entry name" value="small_GTP"/>
    <property type="match status" value="1"/>
</dbReference>
<dbReference type="Gene3D" id="3.40.50.300">
    <property type="entry name" value="P-loop containing nucleotide triphosphate hydrolases"/>
    <property type="match status" value="1"/>
</dbReference>
<evidence type="ECO:0000256" key="4">
    <source>
        <dbReference type="PIRSR" id="PIRSR606689-2"/>
    </source>
</evidence>
<dbReference type="GO" id="GO:0046872">
    <property type="term" value="F:metal ion binding"/>
    <property type="evidence" value="ECO:0007669"/>
    <property type="project" value="UniProtKB-KW"/>
</dbReference>
<evidence type="ECO:0000256" key="3">
    <source>
        <dbReference type="PIRSR" id="PIRSR606689-1"/>
    </source>
</evidence>
<dbReference type="PANTHER" id="PTHR46090">
    <property type="entry name" value="ADP-RIBOSYLATION FACTOR-LIKE PROTEIN 13B"/>
    <property type="match status" value="1"/>
</dbReference>
<feature type="binding site" evidence="4">
    <location>
        <position position="68"/>
    </location>
    <ligand>
        <name>Mg(2+)</name>
        <dbReference type="ChEBI" id="CHEBI:18420"/>
    </ligand>
</feature>
<dbReference type="GO" id="GO:0003924">
    <property type="term" value="F:GTPase activity"/>
    <property type="evidence" value="ECO:0007669"/>
    <property type="project" value="InterPro"/>
</dbReference>
<dbReference type="SMART" id="SM00177">
    <property type="entry name" value="ARF"/>
    <property type="match status" value="1"/>
</dbReference>
<feature type="compositionally biased region" description="Basic and acidic residues" evidence="5">
    <location>
        <begin position="609"/>
        <end position="627"/>
    </location>
</feature>
<feature type="binding site" evidence="3">
    <location>
        <position position="91"/>
    </location>
    <ligand>
        <name>GTP</name>
        <dbReference type="ChEBI" id="CHEBI:37565"/>
    </ligand>
</feature>
<accession>A0A226E741</accession>
<feature type="region of interest" description="Disordered" evidence="5">
    <location>
        <begin position="275"/>
        <end position="297"/>
    </location>
</feature>
<dbReference type="GO" id="GO:0097500">
    <property type="term" value="P:receptor localization to non-motile cilium"/>
    <property type="evidence" value="ECO:0007669"/>
    <property type="project" value="TreeGrafter"/>
</dbReference>
<feature type="compositionally biased region" description="Polar residues" evidence="5">
    <location>
        <begin position="669"/>
        <end position="679"/>
    </location>
</feature>
<keyword evidence="2 3" id="KW-0342">GTP-binding</keyword>
<feature type="region of interest" description="Disordered" evidence="5">
    <location>
        <begin position="558"/>
        <end position="745"/>
    </location>
</feature>